<dbReference type="EMBL" id="JAAFGS010000002">
    <property type="protein sequence ID" value="NGZ75122.1"/>
    <property type="molecule type" value="Genomic_DNA"/>
</dbReference>
<keyword evidence="3" id="KW-1133">Transmembrane helix</keyword>
<dbReference type="Gene3D" id="3.40.50.1820">
    <property type="entry name" value="alpha/beta hydrolase"/>
    <property type="match status" value="1"/>
</dbReference>
<evidence type="ECO:0000256" key="3">
    <source>
        <dbReference type="SAM" id="Phobius"/>
    </source>
</evidence>
<proteinExistence type="inferred from homology"/>
<feature type="transmembrane region" description="Helical" evidence="3">
    <location>
        <begin position="113"/>
        <end position="132"/>
    </location>
</feature>
<organism evidence="5 6">
    <name type="scientific">Saccharibacillus alkalitolerans</name>
    <dbReference type="NCBI Taxonomy" id="2705290"/>
    <lineage>
        <taxon>Bacteria</taxon>
        <taxon>Bacillati</taxon>
        <taxon>Bacillota</taxon>
        <taxon>Bacilli</taxon>
        <taxon>Bacillales</taxon>
        <taxon>Paenibacillaceae</taxon>
        <taxon>Saccharibacillus</taxon>
    </lineage>
</organism>
<reference evidence="5 6" key="1">
    <citation type="submission" date="2020-01" db="EMBL/GenBank/DDBJ databases">
        <title>Polyphasic characterisation and genomic insights into a novel alkali tolerant bacterium VR-M41.</title>
        <authorList>
            <person name="Vemuluri V.R."/>
        </authorList>
    </citation>
    <scope>NUCLEOTIDE SEQUENCE [LARGE SCALE GENOMIC DNA]</scope>
    <source>
        <strain evidence="5 6">VR-M41</strain>
    </source>
</reference>
<comment type="caution">
    <text evidence="5">The sequence shown here is derived from an EMBL/GenBank/DDBJ whole genome shotgun (WGS) entry which is preliminary data.</text>
</comment>
<evidence type="ECO:0000256" key="2">
    <source>
        <dbReference type="ARBA" id="ARBA00022801"/>
    </source>
</evidence>
<dbReference type="PROSITE" id="PS01173">
    <property type="entry name" value="LIPASE_GDXG_HIS"/>
    <property type="match status" value="1"/>
</dbReference>
<dbReference type="InterPro" id="IPR002168">
    <property type="entry name" value="Lipase_GDXG_HIS_AS"/>
</dbReference>
<dbReference type="InterPro" id="IPR029058">
    <property type="entry name" value="AB_hydrolase_fold"/>
</dbReference>
<dbReference type="GO" id="GO:0016787">
    <property type="term" value="F:hydrolase activity"/>
    <property type="evidence" value="ECO:0007669"/>
    <property type="project" value="UniProtKB-KW"/>
</dbReference>
<dbReference type="InterPro" id="IPR049492">
    <property type="entry name" value="BD-FAE-like_dom"/>
</dbReference>
<dbReference type="Proteomes" id="UP000800303">
    <property type="component" value="Unassembled WGS sequence"/>
</dbReference>
<dbReference type="PANTHER" id="PTHR48081">
    <property type="entry name" value="AB HYDROLASE SUPERFAMILY PROTEIN C4A8.06C"/>
    <property type="match status" value="1"/>
</dbReference>
<dbReference type="RefSeq" id="WP_166273542.1">
    <property type="nucleotide sequence ID" value="NZ_JAAFGS010000002.1"/>
</dbReference>
<evidence type="ECO:0000259" key="4">
    <source>
        <dbReference type="Pfam" id="PF20434"/>
    </source>
</evidence>
<feature type="domain" description="BD-FAE-like" evidence="4">
    <location>
        <begin position="327"/>
        <end position="458"/>
    </location>
</feature>
<dbReference type="PANTHER" id="PTHR48081:SF13">
    <property type="entry name" value="ALPHA_BETA HYDROLASE"/>
    <property type="match status" value="1"/>
</dbReference>
<dbReference type="Pfam" id="PF20434">
    <property type="entry name" value="BD-FAE"/>
    <property type="match status" value="1"/>
</dbReference>
<accession>A0ABX0F3D2</accession>
<feature type="transmembrane region" description="Helical" evidence="3">
    <location>
        <begin position="205"/>
        <end position="225"/>
    </location>
</feature>
<feature type="transmembrane region" description="Helical" evidence="3">
    <location>
        <begin position="26"/>
        <end position="44"/>
    </location>
</feature>
<feature type="transmembrane region" description="Helical" evidence="3">
    <location>
        <begin position="237"/>
        <end position="255"/>
    </location>
</feature>
<comment type="similarity">
    <text evidence="1">Belongs to the 'GDXG' lipolytic enzyme family.</text>
</comment>
<name>A0ABX0F3D2_9BACL</name>
<gene>
    <name evidence="5" type="ORF">GYN08_07315</name>
</gene>
<feature type="transmembrane region" description="Helical" evidence="3">
    <location>
        <begin position="170"/>
        <end position="193"/>
    </location>
</feature>
<dbReference type="InterPro" id="IPR050300">
    <property type="entry name" value="GDXG_lipolytic_enzyme"/>
</dbReference>
<evidence type="ECO:0000313" key="5">
    <source>
        <dbReference type="EMBL" id="NGZ75122.1"/>
    </source>
</evidence>
<evidence type="ECO:0000256" key="1">
    <source>
        <dbReference type="ARBA" id="ARBA00010515"/>
    </source>
</evidence>
<keyword evidence="6" id="KW-1185">Reference proteome</keyword>
<protein>
    <submittedName>
        <fullName evidence="5">Alpha/beta hydrolase fold domain-containing protein</fullName>
    </submittedName>
</protein>
<keyword evidence="3" id="KW-0812">Transmembrane</keyword>
<dbReference type="SUPFAM" id="SSF53474">
    <property type="entry name" value="alpha/beta-Hydrolases"/>
    <property type="match status" value="1"/>
</dbReference>
<feature type="transmembrane region" description="Helical" evidence="3">
    <location>
        <begin position="50"/>
        <end position="69"/>
    </location>
</feature>
<feature type="transmembrane region" description="Helical" evidence="3">
    <location>
        <begin position="81"/>
        <end position="101"/>
    </location>
</feature>
<keyword evidence="3" id="KW-0472">Membrane</keyword>
<evidence type="ECO:0000313" key="6">
    <source>
        <dbReference type="Proteomes" id="UP000800303"/>
    </source>
</evidence>
<keyword evidence="2 5" id="KW-0378">Hydrolase</keyword>
<sequence length="574" mass="61805">MGYTGRAGFSSSAGGGGSRLRKWGRMLLLAGNLISLALGIIYLFEGRAAGWWNLYGLLMLLTLLGNLHLAMGRGLHRGWEYAYLALHALGMIAVPLLNTAASSSLGDHDSRSVWSAILMLALFALGAAVAFLRWRSGTEDRGEGRGYAPYSAYGGSSSGSGRLKKTLKALLTLWFLLNFAFGVYVAAILLGTVDPGLLEVVVPEYALFFGLMVLGAAALLVKMYGRSERFAVGVLRAGVRCIGLFVLIVCLLPLASAPKIISEAKEAYTAAFGADPLNAQDEHFMKTAFLLPDYFYGAKSEDYRVQPDIVYYEGKEGVDAGVKLAFDAYMPPEGAKDLPGQGSVLIRIHGGGWTIGDKGAGNYAQMNKHFASQGYVVFDVQYGLSDQKKFVESAPVPEQVVGSFNIDDMLRHIGLFTTYMADHAEEYGANTESVFLSGGSAGGQLAAAAGLAPYAEGFGKIIDPRITVKGIIPYYPANGLAADVGITGSTDELADPALLVNEDSPPALIYQGQNDGIVDPEIARTFVRAYRDAGNDRVALVEMPFGTHGSDIYYASYYNEPFTYMMERFMSRYK</sequence>